<proteinExistence type="predicted"/>
<evidence type="ECO:0000313" key="3">
    <source>
        <dbReference type="Proteomes" id="UP001060164"/>
    </source>
</evidence>
<dbReference type="InterPro" id="IPR000073">
    <property type="entry name" value="AB_hydrolase_1"/>
</dbReference>
<feature type="domain" description="AB hydrolase-1" evidence="1">
    <location>
        <begin position="93"/>
        <end position="200"/>
    </location>
</feature>
<accession>A0ABY5VNL6</accession>
<dbReference type="PANTHER" id="PTHR43358">
    <property type="entry name" value="ALPHA/BETA-HYDROLASE"/>
    <property type="match status" value="1"/>
</dbReference>
<dbReference type="Pfam" id="PF00561">
    <property type="entry name" value="Abhydrolase_1"/>
    <property type="match status" value="1"/>
</dbReference>
<gene>
    <name evidence="2" type="ORF">NQ502_17795</name>
</gene>
<organism evidence="2 3">
    <name type="scientific">Ruminococcus gauvreauii</name>
    <dbReference type="NCBI Taxonomy" id="438033"/>
    <lineage>
        <taxon>Bacteria</taxon>
        <taxon>Bacillati</taxon>
        <taxon>Bacillota</taxon>
        <taxon>Clostridia</taxon>
        <taxon>Eubacteriales</taxon>
        <taxon>Oscillospiraceae</taxon>
        <taxon>Ruminococcus</taxon>
    </lineage>
</organism>
<dbReference type="InterPro" id="IPR052920">
    <property type="entry name" value="DNA-binding_regulatory"/>
</dbReference>
<keyword evidence="2" id="KW-0378">Hydrolase</keyword>
<evidence type="ECO:0000313" key="2">
    <source>
        <dbReference type="EMBL" id="UWP61448.1"/>
    </source>
</evidence>
<dbReference type="SUPFAM" id="SSF53474">
    <property type="entry name" value="alpha/beta-Hydrolases"/>
    <property type="match status" value="1"/>
</dbReference>
<dbReference type="InterPro" id="IPR029058">
    <property type="entry name" value="AB_hydrolase_fold"/>
</dbReference>
<dbReference type="Gene3D" id="3.40.50.1820">
    <property type="entry name" value="alpha/beta hydrolase"/>
    <property type="match status" value="1"/>
</dbReference>
<dbReference type="Proteomes" id="UP001060164">
    <property type="component" value="Chromosome"/>
</dbReference>
<dbReference type="GO" id="GO:0016787">
    <property type="term" value="F:hydrolase activity"/>
    <property type="evidence" value="ECO:0007669"/>
    <property type="project" value="UniProtKB-KW"/>
</dbReference>
<keyword evidence="3" id="KW-1185">Reference proteome</keyword>
<reference evidence="2" key="1">
    <citation type="journal article" date="2022" name="Cell">
        <title>Design, construction, and in vivo augmentation of a complex gut microbiome.</title>
        <authorList>
            <person name="Cheng A.G."/>
            <person name="Ho P.Y."/>
            <person name="Aranda-Diaz A."/>
            <person name="Jain S."/>
            <person name="Yu F.B."/>
            <person name="Meng X."/>
            <person name="Wang M."/>
            <person name="Iakiviak M."/>
            <person name="Nagashima K."/>
            <person name="Zhao A."/>
            <person name="Murugkar P."/>
            <person name="Patil A."/>
            <person name="Atabakhsh K."/>
            <person name="Weakley A."/>
            <person name="Yan J."/>
            <person name="Brumbaugh A.R."/>
            <person name="Higginbottom S."/>
            <person name="Dimas A."/>
            <person name="Shiver A.L."/>
            <person name="Deutschbauer A."/>
            <person name="Neff N."/>
            <person name="Sonnenburg J.L."/>
            <person name="Huang K.C."/>
            <person name="Fischbach M.A."/>
        </authorList>
    </citation>
    <scope>NUCLEOTIDE SEQUENCE</scope>
    <source>
        <strain evidence="2">DSM 19829</strain>
    </source>
</reference>
<dbReference type="PANTHER" id="PTHR43358:SF4">
    <property type="entry name" value="ALPHA_BETA HYDROLASE FOLD-1 DOMAIN-CONTAINING PROTEIN"/>
    <property type="match status" value="1"/>
</dbReference>
<sequence>MEVWKWAAGLGTVTAAAEYGIAEYFFRRTMIRSNAKRDRTQKMAGTAWDAYIPRIRACRSWLMERKKENVFIRSRDGLKLFGTYFPSEESDRTFLCFHGYTSEGLNDFPCIARFYLEKGYNVLLADERAHGQSEGTYIGFGCLDRWDAVEWIRYLLGRFGQEQEIFLHGMSMGGATVLMASGLRLPLQVKGIVSDCGFTSAWEVFTSVLNHMYHMPAFPILQISDRLVKKRAGYGLAECNSAEEVKKATVPILMIHGDADTFVPCWMCEEIYRSCASPKQKLIIKGASHAEAYYKNTVAYERAVNSFLDMLKR</sequence>
<evidence type="ECO:0000259" key="1">
    <source>
        <dbReference type="Pfam" id="PF00561"/>
    </source>
</evidence>
<dbReference type="EMBL" id="CP102290">
    <property type="protein sequence ID" value="UWP61448.1"/>
    <property type="molecule type" value="Genomic_DNA"/>
</dbReference>
<name>A0ABY5VNL6_9FIRM</name>
<protein>
    <submittedName>
        <fullName evidence="2">Alpha/beta hydrolase</fullName>
    </submittedName>
</protein>